<keyword evidence="3" id="KW-1185">Reference proteome</keyword>
<evidence type="ECO:0000259" key="1">
    <source>
        <dbReference type="SMART" id="SM00421"/>
    </source>
</evidence>
<protein>
    <recommendedName>
        <fullName evidence="1">HTH luxR-type domain-containing protein</fullName>
    </recommendedName>
</protein>
<evidence type="ECO:0000313" key="3">
    <source>
        <dbReference type="Proteomes" id="UP000326546"/>
    </source>
</evidence>
<dbReference type="OrthoDB" id="5932488at2"/>
<dbReference type="RefSeq" id="WP_158061826.1">
    <property type="nucleotide sequence ID" value="NZ_CP044427.1"/>
</dbReference>
<gene>
    <name evidence="2" type="ORF">FY030_12725</name>
</gene>
<dbReference type="InterPro" id="IPR016032">
    <property type="entry name" value="Sig_transdc_resp-reg_C-effctor"/>
</dbReference>
<dbReference type="AlphaFoldDB" id="A0A5J6V8X7"/>
<dbReference type="Pfam" id="PF13384">
    <property type="entry name" value="HTH_23"/>
    <property type="match status" value="1"/>
</dbReference>
<sequence>MLEWLSLDKDHERVYRLLLASPRSTVDQVATSLALDVDEAQRRIDALVAAKLLDAAGVDGLLKVPAPLAAIGGLISTQQAELAQRQEELELARESMGALVDEFLTGYDTKVSQEIEFLPSADLVRARLYQLSRSVQREVQTVLPNVQIAREALEASLPLDLEILARGVTVRTVCSPKLLSEKGAHEHFARLAEAGGRVRVHPGPPSRMVLVDGQQGLIPVDPDDPARGAYLLKRPALTAPLVTLFQEIWCKAVPFESTQRSEAEIDDAGLGERVRMAVVLLAQGQKDAAVARRMNVSTRTVRRWLAQAMQTLGTDSRFELAVEATRRGWLPAAAVHVDGEF</sequence>
<dbReference type="InterPro" id="IPR051797">
    <property type="entry name" value="TrmB-like"/>
</dbReference>
<dbReference type="SUPFAM" id="SSF46894">
    <property type="entry name" value="C-terminal effector domain of the bipartite response regulators"/>
    <property type="match status" value="1"/>
</dbReference>
<dbReference type="EMBL" id="CP044427">
    <property type="protein sequence ID" value="QFG69452.1"/>
    <property type="molecule type" value="Genomic_DNA"/>
</dbReference>
<organism evidence="2 3">
    <name type="scientific">Ornithinimicrobium pratense</name>
    <dbReference type="NCBI Taxonomy" id="2593973"/>
    <lineage>
        <taxon>Bacteria</taxon>
        <taxon>Bacillati</taxon>
        <taxon>Actinomycetota</taxon>
        <taxon>Actinomycetes</taxon>
        <taxon>Micrococcales</taxon>
        <taxon>Ornithinimicrobiaceae</taxon>
        <taxon>Ornithinimicrobium</taxon>
    </lineage>
</organism>
<dbReference type="InterPro" id="IPR036388">
    <property type="entry name" value="WH-like_DNA-bd_sf"/>
</dbReference>
<dbReference type="Gene3D" id="1.10.10.10">
    <property type="entry name" value="Winged helix-like DNA-binding domain superfamily/Winged helix DNA-binding domain"/>
    <property type="match status" value="1"/>
</dbReference>
<dbReference type="GO" id="GO:0003677">
    <property type="term" value="F:DNA binding"/>
    <property type="evidence" value="ECO:0007669"/>
    <property type="project" value="InterPro"/>
</dbReference>
<dbReference type="InterPro" id="IPR000792">
    <property type="entry name" value="Tscrpt_reg_LuxR_C"/>
</dbReference>
<name>A0A5J6V8X7_9MICO</name>
<dbReference type="SMART" id="SM00421">
    <property type="entry name" value="HTH_LUXR"/>
    <property type="match status" value="1"/>
</dbReference>
<proteinExistence type="predicted"/>
<reference evidence="2 3" key="1">
    <citation type="submission" date="2019-09" db="EMBL/GenBank/DDBJ databases">
        <title>Serinicoccus pratensis sp. nov., isolated from meadow soil.</title>
        <authorList>
            <person name="Zhang W."/>
        </authorList>
    </citation>
    <scope>NUCLEOTIDE SEQUENCE [LARGE SCALE GENOMIC DNA]</scope>
    <source>
        <strain evidence="2 3">W204</strain>
    </source>
</reference>
<feature type="domain" description="HTH luxR-type" evidence="1">
    <location>
        <begin position="267"/>
        <end position="324"/>
    </location>
</feature>
<dbReference type="PANTHER" id="PTHR34293:SF1">
    <property type="entry name" value="HTH-TYPE TRANSCRIPTIONAL REGULATOR TRMBL2"/>
    <property type="match status" value="1"/>
</dbReference>
<dbReference type="Proteomes" id="UP000326546">
    <property type="component" value="Chromosome"/>
</dbReference>
<accession>A0A5J6V8X7</accession>
<dbReference type="KEGG" id="serw:FY030_12725"/>
<evidence type="ECO:0000313" key="2">
    <source>
        <dbReference type="EMBL" id="QFG69452.1"/>
    </source>
</evidence>
<dbReference type="PANTHER" id="PTHR34293">
    <property type="entry name" value="HTH-TYPE TRANSCRIPTIONAL REGULATOR TRMBL2"/>
    <property type="match status" value="1"/>
</dbReference>
<dbReference type="GO" id="GO:0006355">
    <property type="term" value="P:regulation of DNA-templated transcription"/>
    <property type="evidence" value="ECO:0007669"/>
    <property type="project" value="InterPro"/>
</dbReference>